<dbReference type="Proteomes" id="UP000198517">
    <property type="component" value="Unassembled WGS sequence"/>
</dbReference>
<dbReference type="Pfam" id="PF08885">
    <property type="entry name" value="GSCFA"/>
    <property type="match status" value="1"/>
</dbReference>
<evidence type="ECO:0000259" key="1">
    <source>
        <dbReference type="Pfam" id="PF08885"/>
    </source>
</evidence>
<proteinExistence type="predicted"/>
<dbReference type="GO" id="GO:0016788">
    <property type="term" value="F:hydrolase activity, acting on ester bonds"/>
    <property type="evidence" value="ECO:0007669"/>
    <property type="project" value="UniProtKB-ARBA"/>
</dbReference>
<feature type="domain" description="GSCFA" evidence="1">
    <location>
        <begin position="22"/>
        <end position="258"/>
    </location>
</feature>
<dbReference type="STRING" id="1071918.SAMN05421544_103132"/>
<sequence length="319" mass="36977">MKFRTEVFIEPSPQKIEIEDHLFSIGSCFASEITARIARGQVRTLNNPFGTIFNPYSINKAIEKISKCAYYSEDDIFDYEGRYLSFDHHTSFDGDSVEQVLGKINKVLEESSVFFKKSKWVIITYGTAFVYEFLPQQCLVANCHKIPQKFFEKRFLSHSEILESIKNTINLINKYAEEGGQILFTVSPVRHTKDGMVENQLSKAKLLTALHEAVAENANCHYLPIYEIMMDDLRDYRFYAEDLIHPNNQGIQYIFEKFGNAYFSEATQSFINENSKIAAALAHRPINPESPLYKEYLEKIKTKIAEQQRKVSYPIFQNY</sequence>
<name>A0A1G7AG09_9FLAO</name>
<dbReference type="OrthoDB" id="9807687at2"/>
<dbReference type="SUPFAM" id="SSF52266">
    <property type="entry name" value="SGNH hydrolase"/>
    <property type="match status" value="1"/>
</dbReference>
<protein>
    <submittedName>
        <fullName evidence="2">GSCFA family protein</fullName>
    </submittedName>
</protein>
<organism evidence="2 3">
    <name type="scientific">Riemerella columbipharyngis</name>
    <dbReference type="NCBI Taxonomy" id="1071918"/>
    <lineage>
        <taxon>Bacteria</taxon>
        <taxon>Pseudomonadati</taxon>
        <taxon>Bacteroidota</taxon>
        <taxon>Flavobacteriia</taxon>
        <taxon>Flavobacteriales</taxon>
        <taxon>Weeksellaceae</taxon>
        <taxon>Riemerella</taxon>
    </lineage>
</organism>
<keyword evidence="3" id="KW-1185">Reference proteome</keyword>
<dbReference type="InterPro" id="IPR036514">
    <property type="entry name" value="SGNH_hydro_sf"/>
</dbReference>
<dbReference type="RefSeq" id="WP_092736044.1">
    <property type="nucleotide sequence ID" value="NZ_FNAS01000003.1"/>
</dbReference>
<evidence type="ECO:0000313" key="2">
    <source>
        <dbReference type="EMBL" id="SDE12816.1"/>
    </source>
</evidence>
<dbReference type="InterPro" id="IPR014982">
    <property type="entry name" value="GSCFA"/>
</dbReference>
<gene>
    <name evidence="2" type="ORF">SAMN05421544_103132</name>
</gene>
<reference evidence="2 3" key="1">
    <citation type="submission" date="2016-10" db="EMBL/GenBank/DDBJ databases">
        <authorList>
            <person name="de Groot N.N."/>
        </authorList>
    </citation>
    <scope>NUCLEOTIDE SEQUENCE [LARGE SCALE GENOMIC DNA]</scope>
    <source>
        <strain evidence="2 3">DSM 24015</strain>
    </source>
</reference>
<accession>A0A1G7AG09</accession>
<dbReference type="Gene3D" id="3.40.50.1110">
    <property type="entry name" value="SGNH hydrolase"/>
    <property type="match status" value="1"/>
</dbReference>
<dbReference type="AlphaFoldDB" id="A0A1G7AG09"/>
<dbReference type="CDD" id="cd00229">
    <property type="entry name" value="SGNH_hydrolase"/>
    <property type="match status" value="1"/>
</dbReference>
<dbReference type="EMBL" id="FNAS01000003">
    <property type="protein sequence ID" value="SDE12816.1"/>
    <property type="molecule type" value="Genomic_DNA"/>
</dbReference>
<evidence type="ECO:0000313" key="3">
    <source>
        <dbReference type="Proteomes" id="UP000198517"/>
    </source>
</evidence>